<gene>
    <name evidence="1" type="ORF">VNO77_24256</name>
</gene>
<evidence type="ECO:0000313" key="1">
    <source>
        <dbReference type="EMBL" id="KAK7330071.1"/>
    </source>
</evidence>
<organism evidence="1 2">
    <name type="scientific">Canavalia gladiata</name>
    <name type="common">Sword bean</name>
    <name type="synonym">Dolichos gladiatus</name>
    <dbReference type="NCBI Taxonomy" id="3824"/>
    <lineage>
        <taxon>Eukaryota</taxon>
        <taxon>Viridiplantae</taxon>
        <taxon>Streptophyta</taxon>
        <taxon>Embryophyta</taxon>
        <taxon>Tracheophyta</taxon>
        <taxon>Spermatophyta</taxon>
        <taxon>Magnoliopsida</taxon>
        <taxon>eudicotyledons</taxon>
        <taxon>Gunneridae</taxon>
        <taxon>Pentapetalae</taxon>
        <taxon>rosids</taxon>
        <taxon>fabids</taxon>
        <taxon>Fabales</taxon>
        <taxon>Fabaceae</taxon>
        <taxon>Papilionoideae</taxon>
        <taxon>50 kb inversion clade</taxon>
        <taxon>NPAAA clade</taxon>
        <taxon>indigoferoid/millettioid clade</taxon>
        <taxon>Phaseoleae</taxon>
        <taxon>Canavalia</taxon>
    </lineage>
</organism>
<accession>A0AAN9L777</accession>
<dbReference type="Proteomes" id="UP001367508">
    <property type="component" value="Unassembled WGS sequence"/>
</dbReference>
<reference evidence="1 2" key="1">
    <citation type="submission" date="2024-01" db="EMBL/GenBank/DDBJ databases">
        <title>The genomes of 5 underutilized Papilionoideae crops provide insights into root nodulation and disease resistanc.</title>
        <authorList>
            <person name="Jiang F."/>
        </authorList>
    </citation>
    <scope>NUCLEOTIDE SEQUENCE [LARGE SCALE GENOMIC DNA]</scope>
    <source>
        <strain evidence="1">LVBAO_FW01</strain>
        <tissue evidence="1">Leaves</tissue>
    </source>
</reference>
<evidence type="ECO:0000313" key="2">
    <source>
        <dbReference type="Proteomes" id="UP001367508"/>
    </source>
</evidence>
<protein>
    <submittedName>
        <fullName evidence="1">Uncharacterized protein</fullName>
    </submittedName>
</protein>
<keyword evidence="2" id="KW-1185">Reference proteome</keyword>
<name>A0AAN9L777_CANGL</name>
<dbReference type="EMBL" id="JAYMYQ010000005">
    <property type="protein sequence ID" value="KAK7330071.1"/>
    <property type="molecule type" value="Genomic_DNA"/>
</dbReference>
<dbReference type="AlphaFoldDB" id="A0AAN9L777"/>
<comment type="caution">
    <text evidence="1">The sequence shown here is derived from an EMBL/GenBank/DDBJ whole genome shotgun (WGS) entry which is preliminary data.</text>
</comment>
<sequence length="85" mass="10135">MVDNQDLYYLMMRGCGRKKQHKRSVLSIYHMPINPFHDELPSCMLLDFDYLMDKDCAWLDAERRVKDENDVLVMQGQVLKPLESR</sequence>
<proteinExistence type="predicted"/>